<gene>
    <name evidence="1" type="ORF">EJ913_01340</name>
</gene>
<proteinExistence type="predicted"/>
<keyword evidence="2" id="KW-1185">Reference proteome</keyword>
<dbReference type="AlphaFoldDB" id="A0A3S0VLB6"/>
<sequence length="80" mass="8714">MDPGSDQRRELLARVRLVVEHYERNSVAGASIMRGVRYDLAVRATDLNGDECLFPACGCNKADCSGRASCTPPDTGAWIK</sequence>
<organism evidence="1 2">
    <name type="scientific">Azospirillum doebereinerae</name>
    <dbReference type="NCBI Taxonomy" id="92933"/>
    <lineage>
        <taxon>Bacteria</taxon>
        <taxon>Pseudomonadati</taxon>
        <taxon>Pseudomonadota</taxon>
        <taxon>Alphaproteobacteria</taxon>
        <taxon>Rhodospirillales</taxon>
        <taxon>Azospirillaceae</taxon>
        <taxon>Azospirillum</taxon>
    </lineage>
</organism>
<reference evidence="1 2" key="1">
    <citation type="submission" date="2018-12" db="EMBL/GenBank/DDBJ databases">
        <authorList>
            <person name="Yang Y."/>
        </authorList>
    </citation>
    <scope>NUCLEOTIDE SEQUENCE [LARGE SCALE GENOMIC DNA]</scope>
    <source>
        <strain evidence="1 2">GSF71</strain>
    </source>
</reference>
<evidence type="ECO:0000313" key="1">
    <source>
        <dbReference type="EMBL" id="RUQ75784.1"/>
    </source>
</evidence>
<dbReference type="EMBL" id="RZIJ01000001">
    <property type="protein sequence ID" value="RUQ75784.1"/>
    <property type="molecule type" value="Genomic_DNA"/>
</dbReference>
<dbReference type="RefSeq" id="WP_126994085.1">
    <property type="nucleotide sequence ID" value="NZ_CP173190.1"/>
</dbReference>
<accession>A0A3S0VLB6</accession>
<dbReference type="OrthoDB" id="7306784at2"/>
<protein>
    <submittedName>
        <fullName evidence="1">Uncharacterized protein</fullName>
    </submittedName>
</protein>
<name>A0A3S0VLB6_9PROT</name>
<dbReference type="Proteomes" id="UP000280346">
    <property type="component" value="Unassembled WGS sequence"/>
</dbReference>
<comment type="caution">
    <text evidence="1">The sequence shown here is derived from an EMBL/GenBank/DDBJ whole genome shotgun (WGS) entry which is preliminary data.</text>
</comment>
<evidence type="ECO:0000313" key="2">
    <source>
        <dbReference type="Proteomes" id="UP000280346"/>
    </source>
</evidence>